<dbReference type="InParanoid" id="A0A084QTT1"/>
<reference evidence="1 2" key="1">
    <citation type="journal article" date="2014" name="BMC Genomics">
        <title>Comparative genome sequencing reveals chemotype-specific gene clusters in the toxigenic black mold Stachybotrys.</title>
        <authorList>
            <person name="Semeiks J."/>
            <person name="Borek D."/>
            <person name="Otwinowski Z."/>
            <person name="Grishin N.V."/>
        </authorList>
    </citation>
    <scope>NUCLEOTIDE SEQUENCE [LARGE SCALE GENOMIC DNA]</scope>
    <source>
        <strain evidence="1 2">IBT 40285</strain>
    </source>
</reference>
<proteinExistence type="predicted"/>
<name>A0A084QTT1_STAC4</name>
<evidence type="ECO:0000313" key="1">
    <source>
        <dbReference type="EMBL" id="KFA67366.1"/>
    </source>
</evidence>
<organism evidence="1 2">
    <name type="scientific">Stachybotrys chlorohalonatus (strain IBT 40285)</name>
    <dbReference type="NCBI Taxonomy" id="1283841"/>
    <lineage>
        <taxon>Eukaryota</taxon>
        <taxon>Fungi</taxon>
        <taxon>Dikarya</taxon>
        <taxon>Ascomycota</taxon>
        <taxon>Pezizomycotina</taxon>
        <taxon>Sordariomycetes</taxon>
        <taxon>Hypocreomycetidae</taxon>
        <taxon>Hypocreales</taxon>
        <taxon>Stachybotryaceae</taxon>
        <taxon>Stachybotrys</taxon>
    </lineage>
</organism>
<dbReference type="EMBL" id="KL660204">
    <property type="protein sequence ID" value="KFA67366.1"/>
    <property type="molecule type" value="Genomic_DNA"/>
</dbReference>
<keyword evidence="2" id="KW-1185">Reference proteome</keyword>
<dbReference type="Proteomes" id="UP000028524">
    <property type="component" value="Unassembled WGS sequence"/>
</dbReference>
<dbReference type="AlphaFoldDB" id="A0A084QTT1"/>
<accession>A0A084QTT1</accession>
<protein>
    <submittedName>
        <fullName evidence="1">Uncharacterized protein</fullName>
    </submittedName>
</protein>
<sequence length="146" mass="16174">MPRLDSTSLTRLWHDGGWIFGSASQSLSRHTLSWYHFFLFGCHTGLANGNLDAIQYRCPLRHGGLASPVPCLESKKKTTSFSPLEVSPLCPRALRSFDDLRTLDYTFSSSSFHNLDRSSFFPTGPSDNIPPKATTGGPSPIYLHLT</sequence>
<dbReference type="HOGENOM" id="CLU_1778678_0_0_1"/>
<gene>
    <name evidence="1" type="ORF">S40285_10465</name>
</gene>
<evidence type="ECO:0000313" key="2">
    <source>
        <dbReference type="Proteomes" id="UP000028524"/>
    </source>
</evidence>